<accession>A0A0C3PP14</accession>
<dbReference type="OrthoDB" id="5242628at2759"/>
<evidence type="ECO:0000256" key="2">
    <source>
        <dbReference type="SAM" id="MobiDB-lite"/>
    </source>
</evidence>
<protein>
    <submittedName>
        <fullName evidence="3">Uncharacterized protein</fullName>
    </submittedName>
</protein>
<feature type="region of interest" description="Disordered" evidence="2">
    <location>
        <begin position="1"/>
        <end position="42"/>
    </location>
</feature>
<name>A0A0C3PP14_PHLG1</name>
<feature type="coiled-coil region" evidence="1">
    <location>
        <begin position="469"/>
        <end position="506"/>
    </location>
</feature>
<feature type="compositionally biased region" description="Basic and acidic residues" evidence="2">
    <location>
        <begin position="247"/>
        <end position="272"/>
    </location>
</feature>
<evidence type="ECO:0000313" key="3">
    <source>
        <dbReference type="EMBL" id="KIP08618.1"/>
    </source>
</evidence>
<evidence type="ECO:0000256" key="1">
    <source>
        <dbReference type="SAM" id="Coils"/>
    </source>
</evidence>
<sequence length="566" mass="64240">MFASTSSKADDDTPRLTGPDDGDRPTAEKEPGAEGTVGGGCSGVKVEVEKEGHSVEGEAAAVRTVKRPAKRARECALIDACTGRPSKRCRSAEPLGPAEQESYAAKARVGGLVSNIFTLVVSLEQTTQDVIGRSGALLDLRGENTKLKTFSAEKAKQNDDLTRVLWTVRDEYYKLKSASTKAQEKSEQLSENLRMLTKDHDTLMRERNRAQAMADDSAKKSDQIQRVLWTVRGEYYKLKSNLEKAEADAKSASQRNKELSHQTKDLASRNEELSQQLKKAKEESDTLRSRASETDSVTKELLDLRAECERLRHGEQTAVVEMQTQKGLHANAQQDRAIAAFKLTQSKEISEQLRRKIQEGLDRETKLISERDRLLLDRARLGKELEKIIDERDRYRKSHEQTVAEKARLERAVVKTELERKKLTEEKEKFVLDWDRLVVQRDQTVADRDFLRVERDAMHVQTLTLIADKTRLEAALKEERDRKDALVAERDELLEYKAQVAQVSQDKTLLRMEVGRLLDREAKERIEDTLQRAKNAELYDALLKENVELRAKLMKADKSSTKAKAR</sequence>
<keyword evidence="1" id="KW-0175">Coiled coil</keyword>
<keyword evidence="4" id="KW-1185">Reference proteome</keyword>
<dbReference type="AlphaFoldDB" id="A0A0C3PP14"/>
<feature type="coiled-coil region" evidence="1">
    <location>
        <begin position="378"/>
        <end position="426"/>
    </location>
</feature>
<dbReference type="HOGENOM" id="CLU_481554_0_0_1"/>
<proteinExistence type="predicted"/>
<feature type="compositionally biased region" description="Basic and acidic residues" evidence="2">
    <location>
        <begin position="279"/>
        <end position="296"/>
    </location>
</feature>
<dbReference type="EMBL" id="KN840477">
    <property type="protein sequence ID" value="KIP08618.1"/>
    <property type="molecule type" value="Genomic_DNA"/>
</dbReference>
<feature type="compositionally biased region" description="Basic and acidic residues" evidence="2">
    <location>
        <begin position="21"/>
        <end position="32"/>
    </location>
</feature>
<organism evidence="3 4">
    <name type="scientific">Phlebiopsis gigantea (strain 11061_1 CR5-6)</name>
    <name type="common">White-rot fungus</name>
    <name type="synonym">Peniophora gigantea</name>
    <dbReference type="NCBI Taxonomy" id="745531"/>
    <lineage>
        <taxon>Eukaryota</taxon>
        <taxon>Fungi</taxon>
        <taxon>Dikarya</taxon>
        <taxon>Basidiomycota</taxon>
        <taxon>Agaricomycotina</taxon>
        <taxon>Agaricomycetes</taxon>
        <taxon>Polyporales</taxon>
        <taxon>Phanerochaetaceae</taxon>
        <taxon>Phlebiopsis</taxon>
    </lineage>
</organism>
<reference evidence="3 4" key="1">
    <citation type="journal article" date="2014" name="PLoS Genet.">
        <title>Analysis of the Phlebiopsis gigantea genome, transcriptome and secretome provides insight into its pioneer colonization strategies of wood.</title>
        <authorList>
            <person name="Hori C."/>
            <person name="Ishida T."/>
            <person name="Igarashi K."/>
            <person name="Samejima M."/>
            <person name="Suzuki H."/>
            <person name="Master E."/>
            <person name="Ferreira P."/>
            <person name="Ruiz-Duenas F.J."/>
            <person name="Held B."/>
            <person name="Canessa P."/>
            <person name="Larrondo L.F."/>
            <person name="Schmoll M."/>
            <person name="Druzhinina I.S."/>
            <person name="Kubicek C.P."/>
            <person name="Gaskell J.A."/>
            <person name="Kersten P."/>
            <person name="St John F."/>
            <person name="Glasner J."/>
            <person name="Sabat G."/>
            <person name="Splinter BonDurant S."/>
            <person name="Syed K."/>
            <person name="Yadav J."/>
            <person name="Mgbeahuruike A.C."/>
            <person name="Kovalchuk A."/>
            <person name="Asiegbu F.O."/>
            <person name="Lackner G."/>
            <person name="Hoffmeister D."/>
            <person name="Rencoret J."/>
            <person name="Gutierrez A."/>
            <person name="Sun H."/>
            <person name="Lindquist E."/>
            <person name="Barry K."/>
            <person name="Riley R."/>
            <person name="Grigoriev I.V."/>
            <person name="Henrissat B."/>
            <person name="Kues U."/>
            <person name="Berka R.M."/>
            <person name="Martinez A.T."/>
            <person name="Covert S.F."/>
            <person name="Blanchette R.A."/>
            <person name="Cullen D."/>
        </authorList>
    </citation>
    <scope>NUCLEOTIDE SEQUENCE [LARGE SCALE GENOMIC DNA]</scope>
    <source>
        <strain evidence="3 4">11061_1 CR5-6</strain>
    </source>
</reference>
<dbReference type="Proteomes" id="UP000053257">
    <property type="component" value="Unassembled WGS sequence"/>
</dbReference>
<evidence type="ECO:0000313" key="4">
    <source>
        <dbReference type="Proteomes" id="UP000053257"/>
    </source>
</evidence>
<gene>
    <name evidence="3" type="ORF">PHLGIDRAFT_117120</name>
</gene>
<feature type="region of interest" description="Disordered" evidence="2">
    <location>
        <begin position="247"/>
        <end position="296"/>
    </location>
</feature>